<dbReference type="Proteomes" id="UP000626109">
    <property type="component" value="Unassembled WGS sequence"/>
</dbReference>
<comment type="caution">
    <text evidence="1">The sequence shown here is derived from an EMBL/GenBank/DDBJ whole genome shotgun (WGS) entry which is preliminary data.</text>
</comment>
<name>A0A813J959_POLGL</name>
<dbReference type="AlphaFoldDB" id="A0A813J959"/>
<protein>
    <submittedName>
        <fullName evidence="1">Uncharacterized protein</fullName>
    </submittedName>
</protein>
<evidence type="ECO:0000313" key="1">
    <source>
        <dbReference type="EMBL" id="CAE8669360.1"/>
    </source>
</evidence>
<feature type="non-terminal residue" evidence="1">
    <location>
        <position position="159"/>
    </location>
</feature>
<reference evidence="1" key="1">
    <citation type="submission" date="2021-02" db="EMBL/GenBank/DDBJ databases">
        <authorList>
            <person name="Dougan E. K."/>
            <person name="Rhodes N."/>
            <person name="Thang M."/>
            <person name="Chan C."/>
        </authorList>
    </citation>
    <scope>NUCLEOTIDE SEQUENCE</scope>
</reference>
<evidence type="ECO:0000313" key="2">
    <source>
        <dbReference type="Proteomes" id="UP000626109"/>
    </source>
</evidence>
<organism evidence="1 2">
    <name type="scientific">Polarella glacialis</name>
    <name type="common">Dinoflagellate</name>
    <dbReference type="NCBI Taxonomy" id="89957"/>
    <lineage>
        <taxon>Eukaryota</taxon>
        <taxon>Sar</taxon>
        <taxon>Alveolata</taxon>
        <taxon>Dinophyceae</taxon>
        <taxon>Suessiales</taxon>
        <taxon>Suessiaceae</taxon>
        <taxon>Polarella</taxon>
    </lineage>
</organism>
<gene>
    <name evidence="1" type="ORF">PGLA2088_LOCUS17167</name>
</gene>
<proteinExistence type="predicted"/>
<accession>A0A813J959</accession>
<dbReference type="EMBL" id="CAJNNW010022458">
    <property type="protein sequence ID" value="CAE8669360.1"/>
    <property type="molecule type" value="Genomic_DNA"/>
</dbReference>
<sequence>MAAMVFDPAGCLPDELVALLFKYGFDSTLKIAGSYDSEEEAKSLLETLHAPASQVDAWTEALVDWAGPGQLAAERLQDRSANIPFWVKAEQQDRRKQASLLQPQELMTAVLDQCVQKGVWRTKRQKKMGEVEGLDARAEVECLERGRWLDLIIALITEA</sequence>